<evidence type="ECO:0000313" key="5">
    <source>
        <dbReference type="RefSeq" id="XP_012936414.1"/>
    </source>
</evidence>
<dbReference type="RefSeq" id="XP_005095634.1">
    <property type="nucleotide sequence ID" value="XM_005095577.2"/>
</dbReference>
<evidence type="ECO:0000313" key="2">
    <source>
        <dbReference type="Proteomes" id="UP000694888"/>
    </source>
</evidence>
<dbReference type="InterPro" id="IPR013761">
    <property type="entry name" value="SAM/pointed_sf"/>
</dbReference>
<dbReference type="GeneID" id="101847646"/>
<evidence type="ECO:0000313" key="3">
    <source>
        <dbReference type="RefSeq" id="XP_005095634.1"/>
    </source>
</evidence>
<accession>A0ABM0ZXA5</accession>
<dbReference type="RefSeq" id="XP_012936414.1">
    <property type="nucleotide sequence ID" value="XM_013080960.1"/>
</dbReference>
<dbReference type="SUPFAM" id="SSF47769">
    <property type="entry name" value="SAM/Pointed domain"/>
    <property type="match status" value="1"/>
</dbReference>
<reference evidence="3 4" key="1">
    <citation type="submission" date="2025-05" db="UniProtKB">
        <authorList>
            <consortium name="RefSeq"/>
        </authorList>
    </citation>
    <scope>IDENTIFICATION</scope>
</reference>
<keyword evidence="2" id="KW-1185">Reference proteome</keyword>
<sequence length="190" mass="21785">MTPMIPSCVKPLYRADAEPPVSLLLAGSPFAEPRCFGWDKHRVVEWLDEVGFARRICSRASPAELTRSPTHRYKSCFLLRGVTGRTLVTLTADDLRRMGVLEQGHASRLAQEIECLNYMSRSGSPDKLPYPFHRALYFGEQSQLADQFDPDRNMCYLSWRVPDNRTLIRISSLSEDTTGWFERNRPHPLI</sequence>
<dbReference type="PROSITE" id="PS50105">
    <property type="entry name" value="SAM_DOMAIN"/>
    <property type="match status" value="1"/>
</dbReference>
<evidence type="ECO:0000313" key="4">
    <source>
        <dbReference type="RefSeq" id="XP_005095635.1"/>
    </source>
</evidence>
<gene>
    <name evidence="3 4 5" type="primary">LOC101847646</name>
</gene>
<organism evidence="2 5">
    <name type="scientific">Aplysia californica</name>
    <name type="common">California sea hare</name>
    <dbReference type="NCBI Taxonomy" id="6500"/>
    <lineage>
        <taxon>Eukaryota</taxon>
        <taxon>Metazoa</taxon>
        <taxon>Spiralia</taxon>
        <taxon>Lophotrochozoa</taxon>
        <taxon>Mollusca</taxon>
        <taxon>Gastropoda</taxon>
        <taxon>Heterobranchia</taxon>
        <taxon>Euthyneura</taxon>
        <taxon>Tectipleura</taxon>
        <taxon>Aplysiida</taxon>
        <taxon>Aplysioidea</taxon>
        <taxon>Aplysiidae</taxon>
        <taxon>Aplysia</taxon>
    </lineage>
</organism>
<dbReference type="Pfam" id="PF00536">
    <property type="entry name" value="SAM_1"/>
    <property type="match status" value="1"/>
</dbReference>
<proteinExistence type="predicted"/>
<dbReference type="RefSeq" id="XP_005095635.1">
    <property type="nucleotide sequence ID" value="XM_005095578.2"/>
</dbReference>
<dbReference type="SMART" id="SM00454">
    <property type="entry name" value="SAM"/>
    <property type="match status" value="1"/>
</dbReference>
<evidence type="ECO:0000259" key="1">
    <source>
        <dbReference type="PROSITE" id="PS50105"/>
    </source>
</evidence>
<dbReference type="Proteomes" id="UP000694888">
    <property type="component" value="Unplaced"/>
</dbReference>
<name>A0ABM0ZXA5_APLCA</name>
<dbReference type="InterPro" id="IPR001660">
    <property type="entry name" value="SAM"/>
</dbReference>
<protein>
    <submittedName>
        <fullName evidence="3 4">Uncharacterized protein LOC101847646 isoform X1</fullName>
    </submittedName>
</protein>
<dbReference type="Gene3D" id="1.10.150.50">
    <property type="entry name" value="Transcription Factor, Ets-1"/>
    <property type="match status" value="1"/>
</dbReference>
<feature type="domain" description="SAM" evidence="1">
    <location>
        <begin position="38"/>
        <end position="119"/>
    </location>
</feature>